<dbReference type="InterPro" id="IPR037171">
    <property type="entry name" value="NagB/RpiA_transferase-like"/>
</dbReference>
<dbReference type="SUPFAM" id="SSF100950">
    <property type="entry name" value="NagB/RpiA/CoA transferase-like"/>
    <property type="match status" value="1"/>
</dbReference>
<evidence type="ECO:0000259" key="2">
    <source>
        <dbReference type="Pfam" id="PF02589"/>
    </source>
</evidence>
<protein>
    <recommendedName>
        <fullName evidence="2">LUD domain-containing protein</fullName>
    </recommendedName>
</protein>
<dbReference type="InterPro" id="IPR024185">
    <property type="entry name" value="FTHF_cligase-like_sf"/>
</dbReference>
<accession>A0A1F6TUW6</accession>
<evidence type="ECO:0000256" key="1">
    <source>
        <dbReference type="SAM" id="MobiDB-lite"/>
    </source>
</evidence>
<dbReference type="Proteomes" id="UP000178885">
    <property type="component" value="Unassembled WGS sequence"/>
</dbReference>
<gene>
    <name evidence="3" type="ORF">A2151_08965</name>
</gene>
<feature type="domain" description="LUD" evidence="2">
    <location>
        <begin position="96"/>
        <end position="211"/>
    </location>
</feature>
<comment type="caution">
    <text evidence="3">The sequence shown here is derived from an EMBL/GenBank/DDBJ whole genome shotgun (WGS) entry which is preliminary data.</text>
</comment>
<dbReference type="Pfam" id="PF02589">
    <property type="entry name" value="LUD_dom"/>
    <property type="match status" value="1"/>
</dbReference>
<dbReference type="AlphaFoldDB" id="A0A1F6TUW6"/>
<dbReference type="InterPro" id="IPR003741">
    <property type="entry name" value="LUD_dom"/>
</dbReference>
<proteinExistence type="predicted"/>
<dbReference type="Gene3D" id="3.40.50.10420">
    <property type="entry name" value="NagB/RpiA/CoA transferase-like"/>
    <property type="match status" value="1"/>
</dbReference>
<dbReference type="STRING" id="1817760.A2151_08965"/>
<evidence type="ECO:0000313" key="3">
    <source>
        <dbReference type="EMBL" id="OGI48938.1"/>
    </source>
</evidence>
<dbReference type="EMBL" id="MFSU01000014">
    <property type="protein sequence ID" value="OGI48938.1"/>
    <property type="molecule type" value="Genomic_DNA"/>
</dbReference>
<feature type="region of interest" description="Disordered" evidence="1">
    <location>
        <begin position="14"/>
        <end position="38"/>
    </location>
</feature>
<sequence length="214" mass="22785">MNSRERILARIGQALGRPGDPAPAGIEGHLQSHPRGPRPVLEGDAIARFRERAARMASDVAQANAMTDVPGVIARYLEQQRLPLRAVCWPALTRLDWRAAGIQTEARAARADDLVGITGVFAAIAETGTLMLLSGPDTPATVSLLPETHVAVVEVSRVVATMEDAWDRLRAERGAPPRAVNFVSGPSRTADIEQTVTLGAHGPYRVLIVLVGGA</sequence>
<name>A0A1F6TUW6_9PROT</name>
<dbReference type="PANTHER" id="PTHR43682:SF1">
    <property type="entry name" value="LACTATE UTILIZATION PROTEIN C"/>
    <property type="match status" value="1"/>
</dbReference>
<organism evidence="3 4">
    <name type="scientific">Candidatus Muproteobacteria bacterium RBG_16_65_34</name>
    <dbReference type="NCBI Taxonomy" id="1817760"/>
    <lineage>
        <taxon>Bacteria</taxon>
        <taxon>Pseudomonadati</taxon>
        <taxon>Pseudomonadota</taxon>
        <taxon>Candidatus Muproteobacteria</taxon>
    </lineage>
</organism>
<evidence type="ECO:0000313" key="4">
    <source>
        <dbReference type="Proteomes" id="UP000178885"/>
    </source>
</evidence>
<dbReference type="PANTHER" id="PTHR43682">
    <property type="entry name" value="LACTATE UTILIZATION PROTEIN C"/>
    <property type="match status" value="1"/>
</dbReference>
<reference evidence="3 4" key="1">
    <citation type="journal article" date="2016" name="Nat. Commun.">
        <title>Thousands of microbial genomes shed light on interconnected biogeochemical processes in an aquifer system.</title>
        <authorList>
            <person name="Anantharaman K."/>
            <person name="Brown C.T."/>
            <person name="Hug L.A."/>
            <person name="Sharon I."/>
            <person name="Castelle C.J."/>
            <person name="Probst A.J."/>
            <person name="Thomas B.C."/>
            <person name="Singh A."/>
            <person name="Wilkins M.J."/>
            <person name="Karaoz U."/>
            <person name="Brodie E.L."/>
            <person name="Williams K.H."/>
            <person name="Hubbard S.S."/>
            <person name="Banfield J.F."/>
        </authorList>
    </citation>
    <scope>NUCLEOTIDE SEQUENCE [LARGE SCALE GENOMIC DNA]</scope>
</reference>